<proteinExistence type="predicted"/>
<name>A0A318H3Q0_9BURK</name>
<organism evidence="2 3">
    <name type="scientific">Sphaerotilus hippei</name>
    <dbReference type="NCBI Taxonomy" id="744406"/>
    <lineage>
        <taxon>Bacteria</taxon>
        <taxon>Pseudomonadati</taxon>
        <taxon>Pseudomonadota</taxon>
        <taxon>Betaproteobacteria</taxon>
        <taxon>Burkholderiales</taxon>
        <taxon>Sphaerotilaceae</taxon>
        <taxon>Sphaerotilus</taxon>
    </lineage>
</organism>
<comment type="caution">
    <text evidence="2">The sequence shown here is derived from an EMBL/GenBank/DDBJ whole genome shotgun (WGS) entry which is preliminary data.</text>
</comment>
<evidence type="ECO:0000259" key="1">
    <source>
        <dbReference type="Pfam" id="PF17761"/>
    </source>
</evidence>
<sequence length="272" mass="30911">MRMNKKKATAPADKTGLAAVEGDPAQALYAQIQAVLSQARQQVRRQINQAMVQAYWQVGRLIVEHEQAGQSRAAYGEQVLAQLAERLSAEFGPGFAVQSLRNYRQLYLTLPDDEIRSTPWSELGWSHLRALMRVADPAARQWYARESVSQTWSVAALSRQISTLYYQRLLSSQDRAGVEAEAQALIRRDVGQLDMYVRVFDERVRQPDDHPTIGLILCSERNEAVARYSLLAEGRQLFASRYQPWLPTEAELQAELTRDRARIELAQPEDRA</sequence>
<evidence type="ECO:0000313" key="3">
    <source>
        <dbReference type="Proteomes" id="UP000247811"/>
    </source>
</evidence>
<feature type="domain" description="YhcG N-terminal" evidence="1">
    <location>
        <begin position="32"/>
        <end position="168"/>
    </location>
</feature>
<dbReference type="InterPro" id="IPR053148">
    <property type="entry name" value="PD-DEXK-like_domain"/>
</dbReference>
<accession>A0A318H3Q0</accession>
<reference evidence="2 3" key="1">
    <citation type="submission" date="2018-05" db="EMBL/GenBank/DDBJ databases">
        <title>Genomic Encyclopedia of Type Strains, Phase IV (KMG-IV): sequencing the most valuable type-strain genomes for metagenomic binning, comparative biology and taxonomic classification.</title>
        <authorList>
            <person name="Goeker M."/>
        </authorList>
    </citation>
    <scope>NUCLEOTIDE SEQUENCE [LARGE SCALE GENOMIC DNA]</scope>
    <source>
        <strain evidence="2 3">DSM 566</strain>
    </source>
</reference>
<gene>
    <name evidence="2" type="ORF">C7444_103284</name>
</gene>
<dbReference type="EMBL" id="QJJS01000003">
    <property type="protein sequence ID" value="PXW98186.1"/>
    <property type="molecule type" value="Genomic_DNA"/>
</dbReference>
<dbReference type="AlphaFoldDB" id="A0A318H3Q0"/>
<protein>
    <submittedName>
        <fullName evidence="2">Uncharacterized protein DUF1016</fullName>
    </submittedName>
</protein>
<keyword evidence="3" id="KW-1185">Reference proteome</keyword>
<dbReference type="InterPro" id="IPR041527">
    <property type="entry name" value="YhcG_N"/>
</dbReference>
<dbReference type="Pfam" id="PF17761">
    <property type="entry name" value="DUF1016_N"/>
    <property type="match status" value="1"/>
</dbReference>
<dbReference type="PANTHER" id="PTHR30547">
    <property type="entry name" value="UNCHARACTERIZED PROTEIN YHCG-RELATED"/>
    <property type="match status" value="1"/>
</dbReference>
<dbReference type="Proteomes" id="UP000247811">
    <property type="component" value="Unassembled WGS sequence"/>
</dbReference>
<evidence type="ECO:0000313" key="2">
    <source>
        <dbReference type="EMBL" id="PXW98186.1"/>
    </source>
</evidence>
<dbReference type="PANTHER" id="PTHR30547:SF5">
    <property type="entry name" value="NUCLEASE YHCG-RELATED"/>
    <property type="match status" value="1"/>
</dbReference>